<dbReference type="PROSITE" id="PS50017">
    <property type="entry name" value="DEATH_DOMAIN"/>
    <property type="match status" value="1"/>
</dbReference>
<dbReference type="NCBIfam" id="TIGR02985">
    <property type="entry name" value="Sig70_bacteroi1"/>
    <property type="match status" value="1"/>
</dbReference>
<dbReference type="AlphaFoldDB" id="A0A1G8H1Q1"/>
<evidence type="ECO:0000256" key="4">
    <source>
        <dbReference type="ARBA" id="ARBA00023163"/>
    </source>
</evidence>
<dbReference type="GO" id="GO:0007165">
    <property type="term" value="P:signal transduction"/>
    <property type="evidence" value="ECO:0007669"/>
    <property type="project" value="InterPro"/>
</dbReference>
<dbReference type="Proteomes" id="UP000181870">
    <property type="component" value="Unassembled WGS sequence"/>
</dbReference>
<dbReference type="InterPro" id="IPR039425">
    <property type="entry name" value="RNA_pol_sigma-70-like"/>
</dbReference>
<name>A0A1G8H1Q1_BACOV</name>
<feature type="domain" description="Death" evidence="5">
    <location>
        <begin position="94"/>
        <end position="130"/>
    </location>
</feature>
<dbReference type="InterPro" id="IPR000488">
    <property type="entry name" value="Death_dom"/>
</dbReference>
<dbReference type="InterPro" id="IPR013249">
    <property type="entry name" value="RNA_pol_sigma70_r4_t2"/>
</dbReference>
<dbReference type="Pfam" id="PF04542">
    <property type="entry name" value="Sigma70_r2"/>
    <property type="match status" value="1"/>
</dbReference>
<evidence type="ECO:0000256" key="1">
    <source>
        <dbReference type="ARBA" id="ARBA00010641"/>
    </source>
</evidence>
<dbReference type="InterPro" id="IPR036388">
    <property type="entry name" value="WH-like_DNA-bd_sf"/>
</dbReference>
<dbReference type="PANTHER" id="PTHR43133:SF46">
    <property type="entry name" value="RNA POLYMERASE SIGMA-70 FACTOR ECF SUBFAMILY"/>
    <property type="match status" value="1"/>
</dbReference>
<dbReference type="InterPro" id="IPR007627">
    <property type="entry name" value="RNA_pol_sigma70_r2"/>
</dbReference>
<dbReference type="InterPro" id="IPR013325">
    <property type="entry name" value="RNA_pol_sigma_r2"/>
</dbReference>
<reference evidence="6 7" key="1">
    <citation type="submission" date="2016-10" db="EMBL/GenBank/DDBJ databases">
        <authorList>
            <person name="de Groot N.N."/>
        </authorList>
    </citation>
    <scope>NUCLEOTIDE SEQUENCE [LARGE SCALE GENOMIC DNA]</scope>
    <source>
        <strain evidence="6 7">NLAE-zl-C57</strain>
    </source>
</reference>
<keyword evidence="4" id="KW-0804">Transcription</keyword>
<dbReference type="Pfam" id="PF08281">
    <property type="entry name" value="Sigma70_r4_2"/>
    <property type="match status" value="1"/>
</dbReference>
<keyword evidence="3" id="KW-0731">Sigma factor</keyword>
<dbReference type="GO" id="GO:0003677">
    <property type="term" value="F:DNA binding"/>
    <property type="evidence" value="ECO:0007669"/>
    <property type="project" value="InterPro"/>
</dbReference>
<comment type="similarity">
    <text evidence="1">Belongs to the sigma-70 factor family. ECF subfamily.</text>
</comment>
<dbReference type="Gene3D" id="1.10.10.10">
    <property type="entry name" value="Winged helix-like DNA-binding domain superfamily/Winged helix DNA-binding domain"/>
    <property type="match status" value="1"/>
</dbReference>
<keyword evidence="2" id="KW-0805">Transcription regulation</keyword>
<evidence type="ECO:0000256" key="3">
    <source>
        <dbReference type="ARBA" id="ARBA00023082"/>
    </source>
</evidence>
<dbReference type="InterPro" id="IPR014284">
    <property type="entry name" value="RNA_pol_sigma-70_dom"/>
</dbReference>
<dbReference type="InterPro" id="IPR013324">
    <property type="entry name" value="RNA_pol_sigma_r3/r4-like"/>
</dbReference>
<protein>
    <submittedName>
        <fullName evidence="6">RNA polymerase sigma-70 factor, ECF subfamily</fullName>
    </submittedName>
</protein>
<dbReference type="PANTHER" id="PTHR43133">
    <property type="entry name" value="RNA POLYMERASE ECF-TYPE SIGMA FACTO"/>
    <property type="match status" value="1"/>
</dbReference>
<sequence>MKYYPAIFVLEPFHKEFLISLLIGKFLYLLQLILKHNKLQMEFTEEQILLRALSRGDEKAFEVLFMRYFPRVKRFISGLLQDDITAEDFAQDILLKLWQKREEMAKIENLNAYLYRTSRNAVYQHLRHILLVNEYGEKQQENLSRQQNEGAGNIEENMFAEELLLLIQHTVEQMPAQRKRIYEMSRKEGKNNDEIAQLLAINKRTVENHLTQALADIRKMLKHFYLF</sequence>
<dbReference type="Gene3D" id="1.10.1740.10">
    <property type="match status" value="1"/>
</dbReference>
<proteinExistence type="inferred from homology"/>
<dbReference type="GO" id="GO:0006352">
    <property type="term" value="P:DNA-templated transcription initiation"/>
    <property type="evidence" value="ECO:0007669"/>
    <property type="project" value="InterPro"/>
</dbReference>
<evidence type="ECO:0000313" key="6">
    <source>
        <dbReference type="EMBL" id="SDI00563.1"/>
    </source>
</evidence>
<accession>A0A1G8H1Q1</accession>
<dbReference type="GO" id="GO:0016987">
    <property type="term" value="F:sigma factor activity"/>
    <property type="evidence" value="ECO:0007669"/>
    <property type="project" value="UniProtKB-KW"/>
</dbReference>
<gene>
    <name evidence="6" type="ORF">SAMN05192582_102128</name>
</gene>
<evidence type="ECO:0000259" key="5">
    <source>
        <dbReference type="PROSITE" id="PS50017"/>
    </source>
</evidence>
<dbReference type="NCBIfam" id="TIGR02937">
    <property type="entry name" value="sigma70-ECF"/>
    <property type="match status" value="1"/>
</dbReference>
<dbReference type="SUPFAM" id="SSF88946">
    <property type="entry name" value="Sigma2 domain of RNA polymerase sigma factors"/>
    <property type="match status" value="1"/>
</dbReference>
<dbReference type="SUPFAM" id="SSF88659">
    <property type="entry name" value="Sigma3 and sigma4 domains of RNA polymerase sigma factors"/>
    <property type="match status" value="1"/>
</dbReference>
<dbReference type="InterPro" id="IPR014327">
    <property type="entry name" value="RNA_pol_sigma70_bacteroid"/>
</dbReference>
<organism evidence="6 7">
    <name type="scientific">Bacteroides ovatus</name>
    <dbReference type="NCBI Taxonomy" id="28116"/>
    <lineage>
        <taxon>Bacteria</taxon>
        <taxon>Pseudomonadati</taxon>
        <taxon>Bacteroidota</taxon>
        <taxon>Bacteroidia</taxon>
        <taxon>Bacteroidales</taxon>
        <taxon>Bacteroidaceae</taxon>
        <taxon>Bacteroides</taxon>
    </lineage>
</organism>
<evidence type="ECO:0000313" key="7">
    <source>
        <dbReference type="Proteomes" id="UP000181870"/>
    </source>
</evidence>
<dbReference type="EMBL" id="FNDO01000021">
    <property type="protein sequence ID" value="SDI00563.1"/>
    <property type="molecule type" value="Genomic_DNA"/>
</dbReference>
<evidence type="ECO:0000256" key="2">
    <source>
        <dbReference type="ARBA" id="ARBA00023015"/>
    </source>
</evidence>